<organism evidence="8 9">
    <name type="scientific">Flammeovirga yaeyamensis</name>
    <dbReference type="NCBI Taxonomy" id="367791"/>
    <lineage>
        <taxon>Bacteria</taxon>
        <taxon>Pseudomonadati</taxon>
        <taxon>Bacteroidota</taxon>
        <taxon>Cytophagia</taxon>
        <taxon>Cytophagales</taxon>
        <taxon>Flammeovirgaceae</taxon>
        <taxon>Flammeovirga</taxon>
    </lineage>
</organism>
<dbReference type="GO" id="GO:0006355">
    <property type="term" value="P:regulation of DNA-templated transcription"/>
    <property type="evidence" value="ECO:0007669"/>
    <property type="project" value="InterPro"/>
</dbReference>
<dbReference type="GO" id="GO:0003677">
    <property type="term" value="F:DNA binding"/>
    <property type="evidence" value="ECO:0007669"/>
    <property type="project" value="InterPro"/>
</dbReference>
<dbReference type="InterPro" id="IPR051476">
    <property type="entry name" value="Bac_ResReg_Asp_Phosphatase"/>
</dbReference>
<keyword evidence="9" id="KW-1185">Reference proteome</keyword>
<feature type="transmembrane region" description="Helical" evidence="6">
    <location>
        <begin position="340"/>
        <end position="359"/>
    </location>
</feature>
<keyword evidence="4" id="KW-0802">TPR repeat</keyword>
<keyword evidence="6" id="KW-0472">Membrane</keyword>
<evidence type="ECO:0000313" key="8">
    <source>
        <dbReference type="EMBL" id="QWG05272.1"/>
    </source>
</evidence>
<reference evidence="8 9" key="1">
    <citation type="submission" date="2021-05" db="EMBL/GenBank/DDBJ databases">
        <title>Comparative genomic studies on the polysaccharide-degrading batcterial strains of the Flammeovirga genus.</title>
        <authorList>
            <person name="Zewei F."/>
            <person name="Zheng Z."/>
            <person name="Yu L."/>
            <person name="Ruyue G."/>
            <person name="Yanhong M."/>
            <person name="Yuanyuan C."/>
            <person name="Jingyan G."/>
            <person name="Wenjun H."/>
        </authorList>
    </citation>
    <scope>NUCLEOTIDE SEQUENCE [LARGE SCALE GENOMIC DNA]</scope>
    <source>
        <strain evidence="8 9">NBRC:100898</strain>
    </source>
</reference>
<dbReference type="KEGG" id="fya:KMW28_22900"/>
<keyword evidence="7" id="KW-0732">Signal</keyword>
<dbReference type="SUPFAM" id="SSF46894">
    <property type="entry name" value="C-terminal effector domain of the bipartite response regulators"/>
    <property type="match status" value="1"/>
</dbReference>
<dbReference type="AlphaFoldDB" id="A0AAX1NF92"/>
<dbReference type="SMART" id="SM00028">
    <property type="entry name" value="TPR"/>
    <property type="match status" value="6"/>
</dbReference>
<dbReference type="EMBL" id="CP076133">
    <property type="protein sequence ID" value="QWG05272.1"/>
    <property type="molecule type" value="Genomic_DNA"/>
</dbReference>
<keyword evidence="6" id="KW-1133">Transmembrane helix</keyword>
<accession>A0AAX1NF92</accession>
<keyword evidence="2" id="KW-0963">Cytoplasm</keyword>
<dbReference type="InterPro" id="IPR011990">
    <property type="entry name" value="TPR-like_helical_dom_sf"/>
</dbReference>
<dbReference type="SUPFAM" id="SSF48452">
    <property type="entry name" value="TPR-like"/>
    <property type="match status" value="2"/>
</dbReference>
<protein>
    <submittedName>
        <fullName evidence="8">Tetratricopeptide repeat protein</fullName>
    </submittedName>
</protein>
<comment type="subcellular location">
    <subcellularLocation>
        <location evidence="1">Cytoplasm</location>
    </subcellularLocation>
</comment>
<name>A0AAX1NF92_9BACT</name>
<dbReference type="GO" id="GO:0005737">
    <property type="term" value="C:cytoplasm"/>
    <property type="evidence" value="ECO:0007669"/>
    <property type="project" value="UniProtKB-SubCell"/>
</dbReference>
<evidence type="ECO:0000256" key="3">
    <source>
        <dbReference type="ARBA" id="ARBA00022737"/>
    </source>
</evidence>
<proteinExistence type="inferred from homology"/>
<dbReference type="InterPro" id="IPR016032">
    <property type="entry name" value="Sig_transdc_resp-reg_C-effctor"/>
</dbReference>
<gene>
    <name evidence="8" type="ORF">KMW28_22900</name>
</gene>
<evidence type="ECO:0000256" key="4">
    <source>
        <dbReference type="ARBA" id="ARBA00022803"/>
    </source>
</evidence>
<evidence type="ECO:0000256" key="5">
    <source>
        <dbReference type="ARBA" id="ARBA00038253"/>
    </source>
</evidence>
<feature type="chain" id="PRO_5043399065" evidence="7">
    <location>
        <begin position="21"/>
        <end position="560"/>
    </location>
</feature>
<comment type="similarity">
    <text evidence="5">Belongs to the Rap family.</text>
</comment>
<keyword evidence="3" id="KW-0677">Repeat</keyword>
<evidence type="ECO:0000256" key="6">
    <source>
        <dbReference type="SAM" id="Phobius"/>
    </source>
</evidence>
<dbReference type="PANTHER" id="PTHR46630">
    <property type="entry name" value="TETRATRICOPEPTIDE REPEAT PROTEIN 29"/>
    <property type="match status" value="1"/>
</dbReference>
<evidence type="ECO:0000256" key="2">
    <source>
        <dbReference type="ARBA" id="ARBA00022490"/>
    </source>
</evidence>
<evidence type="ECO:0000256" key="1">
    <source>
        <dbReference type="ARBA" id="ARBA00004496"/>
    </source>
</evidence>
<keyword evidence="6" id="KW-0812">Transmembrane</keyword>
<dbReference type="Gene3D" id="1.25.40.10">
    <property type="entry name" value="Tetratricopeptide repeat domain"/>
    <property type="match status" value="1"/>
</dbReference>
<sequence>MKPTRLFISFAILFSSLLFADNHQSLNKNEENLLEKIDELSQTDLMKALSMTDVAISEYPPKEHSLILGNLYHRKGNLNMLQGRYAQARDAYYSADQNFSAINYSLGRTKALINIATLYQMEKEYQKASSAYKEALKQAYLLPNKDADYLIPNILLNQANLFDEEGKRMDAVHQFKEVVTLCKTDNMLSLKGKAYHNLGNQYLKIDVTDSANHFFKQAYAIKKLTGDRRGEINSLLAFAQVQLITNQFDAAEKYYLEAEQIAISLKAYQDLVNVYNNLFQLYQAKGDFENALKYHVLFKEQSDELIQTAHEQTVNFIEKNHQLELDQQDLQTEKEDQQELIFGLTTAFILFVIISVLIFRMQRLKAINAKQSEDQLMMEKELLESEQLRVEEQYHSLQNDISFKDKELTTNVMHLMQKNELINNVSEELMTLDDPQMDSATRKKIRSIVYNLQTSGSGEIWKELEVRFEQVHHQFFDQLQKEHPNLTPNEKKLCAFLKLNLSTKDISNITHQSVKSIQIARYRLRKKLGLINTDIDFQTFLSKYDGGNLTLEEVREISLT</sequence>
<dbReference type="Proteomes" id="UP000678679">
    <property type="component" value="Chromosome 2"/>
</dbReference>
<evidence type="ECO:0000256" key="7">
    <source>
        <dbReference type="SAM" id="SignalP"/>
    </source>
</evidence>
<dbReference type="RefSeq" id="WP_169662062.1">
    <property type="nucleotide sequence ID" value="NZ_CP076133.1"/>
</dbReference>
<feature type="signal peptide" evidence="7">
    <location>
        <begin position="1"/>
        <end position="20"/>
    </location>
</feature>
<evidence type="ECO:0000313" key="9">
    <source>
        <dbReference type="Proteomes" id="UP000678679"/>
    </source>
</evidence>
<dbReference type="PANTHER" id="PTHR46630:SF1">
    <property type="entry name" value="TETRATRICOPEPTIDE REPEAT PROTEIN 29"/>
    <property type="match status" value="1"/>
</dbReference>
<dbReference type="InterPro" id="IPR019734">
    <property type="entry name" value="TPR_rpt"/>
</dbReference>